<name>A0A9P9H091_FUSSL</name>
<dbReference type="AlphaFoldDB" id="A0A9P9H091"/>
<sequence>MYPNFHTFTPNMTTASRNPQETRFSSSQLQRFRLSASSQGESRRCSVCRKPAILDYVYAAPIPGLGAPLWKFSGVEGCAWTAQVAIERSRSIEANILTSTYQSPCLAIKQLQPSRKNTSLFHPPSSRYGCWWSSVRRRQGTTTCCEMIFISPQPPKGEQGGGRGRSTCKIVGSTRVVSLSFWYVGHQRLSTSGLIVVCYVSHHIIHSSAVR</sequence>
<feature type="region of interest" description="Disordered" evidence="1">
    <location>
        <begin position="1"/>
        <end position="22"/>
    </location>
</feature>
<dbReference type="Proteomes" id="UP000736672">
    <property type="component" value="Unassembled WGS sequence"/>
</dbReference>
<dbReference type="EMBL" id="JAGTJS010000015">
    <property type="protein sequence ID" value="KAH7247869.1"/>
    <property type="molecule type" value="Genomic_DNA"/>
</dbReference>
<proteinExistence type="predicted"/>
<accession>A0A9P9H091</accession>
<gene>
    <name evidence="2" type="ORF">B0J15DRAFT_65237</name>
</gene>
<reference evidence="2" key="1">
    <citation type="journal article" date="2021" name="Nat. Commun.">
        <title>Genetic determinants of endophytism in the Arabidopsis root mycobiome.</title>
        <authorList>
            <person name="Mesny F."/>
            <person name="Miyauchi S."/>
            <person name="Thiergart T."/>
            <person name="Pickel B."/>
            <person name="Atanasova L."/>
            <person name="Karlsson M."/>
            <person name="Huettel B."/>
            <person name="Barry K.W."/>
            <person name="Haridas S."/>
            <person name="Chen C."/>
            <person name="Bauer D."/>
            <person name="Andreopoulos W."/>
            <person name="Pangilinan J."/>
            <person name="LaButti K."/>
            <person name="Riley R."/>
            <person name="Lipzen A."/>
            <person name="Clum A."/>
            <person name="Drula E."/>
            <person name="Henrissat B."/>
            <person name="Kohler A."/>
            <person name="Grigoriev I.V."/>
            <person name="Martin F.M."/>
            <person name="Hacquard S."/>
        </authorList>
    </citation>
    <scope>NUCLEOTIDE SEQUENCE</scope>
    <source>
        <strain evidence="2">FSSC 5 MPI-SDFR-AT-0091</strain>
    </source>
</reference>
<keyword evidence="3" id="KW-1185">Reference proteome</keyword>
<evidence type="ECO:0000313" key="2">
    <source>
        <dbReference type="EMBL" id="KAH7247869.1"/>
    </source>
</evidence>
<evidence type="ECO:0000313" key="3">
    <source>
        <dbReference type="Proteomes" id="UP000736672"/>
    </source>
</evidence>
<evidence type="ECO:0000256" key="1">
    <source>
        <dbReference type="SAM" id="MobiDB-lite"/>
    </source>
</evidence>
<organism evidence="2 3">
    <name type="scientific">Fusarium solani</name>
    <name type="common">Filamentous fungus</name>
    <dbReference type="NCBI Taxonomy" id="169388"/>
    <lineage>
        <taxon>Eukaryota</taxon>
        <taxon>Fungi</taxon>
        <taxon>Dikarya</taxon>
        <taxon>Ascomycota</taxon>
        <taxon>Pezizomycotina</taxon>
        <taxon>Sordariomycetes</taxon>
        <taxon>Hypocreomycetidae</taxon>
        <taxon>Hypocreales</taxon>
        <taxon>Nectriaceae</taxon>
        <taxon>Fusarium</taxon>
        <taxon>Fusarium solani species complex</taxon>
    </lineage>
</organism>
<comment type="caution">
    <text evidence="2">The sequence shown here is derived from an EMBL/GenBank/DDBJ whole genome shotgun (WGS) entry which is preliminary data.</text>
</comment>
<protein>
    <submittedName>
        <fullName evidence="2">Uncharacterized protein</fullName>
    </submittedName>
</protein>